<protein>
    <recommendedName>
        <fullName evidence="9">Rieske domain-containing protein</fullName>
    </recommendedName>
</protein>
<evidence type="ECO:0000256" key="3">
    <source>
        <dbReference type="ARBA" id="ARBA00023004"/>
    </source>
</evidence>
<keyword evidence="8" id="KW-1133">Transmembrane helix</keyword>
<keyword evidence="8" id="KW-0812">Transmembrane</keyword>
<dbReference type="PRINTS" id="PR00162">
    <property type="entry name" value="RIESKE"/>
</dbReference>
<gene>
    <name evidence="10" type="ORF">MNBD_ACTINO02-495</name>
</gene>
<feature type="region of interest" description="Disordered" evidence="7">
    <location>
        <begin position="58"/>
        <end position="86"/>
    </location>
</feature>
<keyword evidence="1" id="KW-0001">2Fe-2S</keyword>
<dbReference type="InterPro" id="IPR014349">
    <property type="entry name" value="Rieske_Fe-S_prot"/>
</dbReference>
<dbReference type="Pfam" id="PF00355">
    <property type="entry name" value="Rieske"/>
    <property type="match status" value="1"/>
</dbReference>
<dbReference type="GO" id="GO:0046872">
    <property type="term" value="F:metal ion binding"/>
    <property type="evidence" value="ECO:0007669"/>
    <property type="project" value="UniProtKB-KW"/>
</dbReference>
<dbReference type="Gene3D" id="2.102.10.10">
    <property type="entry name" value="Rieske [2Fe-2S] iron-sulphur domain"/>
    <property type="match status" value="1"/>
</dbReference>
<evidence type="ECO:0000256" key="2">
    <source>
        <dbReference type="ARBA" id="ARBA00022723"/>
    </source>
</evidence>
<evidence type="ECO:0000256" key="8">
    <source>
        <dbReference type="SAM" id="Phobius"/>
    </source>
</evidence>
<feature type="domain" description="Rieske" evidence="9">
    <location>
        <begin position="172"/>
        <end position="263"/>
    </location>
</feature>
<accession>A0A3B0TBD9</accession>
<keyword evidence="5" id="KW-1015">Disulfide bond</keyword>
<reference evidence="10" key="1">
    <citation type="submission" date="2018-06" db="EMBL/GenBank/DDBJ databases">
        <authorList>
            <person name="Zhirakovskaya E."/>
        </authorList>
    </citation>
    <scope>NUCLEOTIDE SEQUENCE</scope>
</reference>
<dbReference type="AlphaFoldDB" id="A0A3B0TBD9"/>
<sequence>MDAQTTFIIGIALVTLLVVAAVLSVALNRGPSAGPVTGSFDRRAAKAERAARKAAARARAAASTDETGSATVALAETPENTEPIPDPLMERETISAEEYGVNRRMFFNRAILGFFGASLGFFGLASLAFLWPKLKGGFGTPVSAGNIDDLRAEVIQSDGTIKPKPIPAAQAWIVPFRGDVSKSILADVADTVIVGAGAEPGIMAIWHRCPHLGCRVPECLPSQGFECPCHGSKYNFHGEYIEGPAPRNMDRFRVTIDAENNLIIDTGTIIETSRAPVKSVAYPQGPSCL</sequence>
<evidence type="ECO:0000256" key="4">
    <source>
        <dbReference type="ARBA" id="ARBA00023014"/>
    </source>
</evidence>
<evidence type="ECO:0000256" key="1">
    <source>
        <dbReference type="ARBA" id="ARBA00022714"/>
    </source>
</evidence>
<dbReference type="PANTHER" id="PTHR10134">
    <property type="entry name" value="CYTOCHROME B-C1 COMPLEX SUBUNIT RIESKE, MITOCHONDRIAL"/>
    <property type="match status" value="1"/>
</dbReference>
<evidence type="ECO:0000256" key="7">
    <source>
        <dbReference type="SAM" id="MobiDB-lite"/>
    </source>
</evidence>
<dbReference type="SUPFAM" id="SSF50022">
    <property type="entry name" value="ISP domain"/>
    <property type="match status" value="1"/>
</dbReference>
<keyword evidence="4" id="KW-0411">Iron-sulfur</keyword>
<proteinExistence type="predicted"/>
<comment type="cofactor">
    <cofactor evidence="6">
        <name>[2Fe-2S] cluster</name>
        <dbReference type="ChEBI" id="CHEBI:190135"/>
    </cofactor>
</comment>
<feature type="transmembrane region" description="Helical" evidence="8">
    <location>
        <begin position="110"/>
        <end position="131"/>
    </location>
</feature>
<dbReference type="PROSITE" id="PS51296">
    <property type="entry name" value="RIESKE"/>
    <property type="match status" value="1"/>
</dbReference>
<keyword evidence="3" id="KW-0408">Iron</keyword>
<dbReference type="InterPro" id="IPR017941">
    <property type="entry name" value="Rieske_2Fe-2S"/>
</dbReference>
<evidence type="ECO:0000256" key="6">
    <source>
        <dbReference type="ARBA" id="ARBA00034078"/>
    </source>
</evidence>
<evidence type="ECO:0000259" key="9">
    <source>
        <dbReference type="PROSITE" id="PS51296"/>
    </source>
</evidence>
<dbReference type="GO" id="GO:0016020">
    <property type="term" value="C:membrane"/>
    <property type="evidence" value="ECO:0007669"/>
    <property type="project" value="InterPro"/>
</dbReference>
<name>A0A3B0TBD9_9ZZZZ</name>
<evidence type="ECO:0000313" key="10">
    <source>
        <dbReference type="EMBL" id="VAW09409.1"/>
    </source>
</evidence>
<keyword evidence="2" id="KW-0479">Metal-binding</keyword>
<dbReference type="EMBL" id="UOEK01000574">
    <property type="protein sequence ID" value="VAW09409.1"/>
    <property type="molecule type" value="Genomic_DNA"/>
</dbReference>
<dbReference type="InterPro" id="IPR005805">
    <property type="entry name" value="Rieske_Fe-S_prot_C"/>
</dbReference>
<organism evidence="10">
    <name type="scientific">hydrothermal vent metagenome</name>
    <dbReference type="NCBI Taxonomy" id="652676"/>
    <lineage>
        <taxon>unclassified sequences</taxon>
        <taxon>metagenomes</taxon>
        <taxon>ecological metagenomes</taxon>
    </lineage>
</organism>
<dbReference type="InterPro" id="IPR036922">
    <property type="entry name" value="Rieske_2Fe-2S_sf"/>
</dbReference>
<evidence type="ECO:0000256" key="5">
    <source>
        <dbReference type="ARBA" id="ARBA00023157"/>
    </source>
</evidence>
<feature type="transmembrane region" description="Helical" evidence="8">
    <location>
        <begin position="6"/>
        <end position="27"/>
    </location>
</feature>
<dbReference type="GO" id="GO:0051537">
    <property type="term" value="F:2 iron, 2 sulfur cluster binding"/>
    <property type="evidence" value="ECO:0007669"/>
    <property type="project" value="UniProtKB-KW"/>
</dbReference>
<keyword evidence="8" id="KW-0472">Membrane</keyword>